<keyword evidence="2" id="KW-1185">Reference proteome</keyword>
<dbReference type="STRING" id="178356.SAMN05216269_101141"/>
<proteinExistence type="predicted"/>
<protein>
    <submittedName>
        <fullName evidence="1">Uncharacterized protein</fullName>
    </submittedName>
</protein>
<gene>
    <name evidence="1" type="ORF">SAMN05216269_101141</name>
</gene>
<accession>A0A1M7DKQ2</accession>
<sequence length="37" mass="4166">MTALLFVIVLFIVLVGGGYFLGKMAGEIFTWLFKNKK</sequence>
<evidence type="ECO:0000313" key="1">
    <source>
        <dbReference type="EMBL" id="SHL79749.1"/>
    </source>
</evidence>
<reference evidence="2" key="1">
    <citation type="submission" date="2016-11" db="EMBL/GenBank/DDBJ databases">
        <authorList>
            <person name="Varghese N."/>
            <person name="Submissions S."/>
        </authorList>
    </citation>
    <scope>NUCLEOTIDE SEQUENCE [LARGE SCALE GENOMIC DNA]</scope>
    <source>
        <strain evidence="2">CGMCC 1.2749</strain>
    </source>
</reference>
<organism evidence="1 2">
    <name type="scientific">Flavobacterium xinjiangense</name>
    <dbReference type="NCBI Taxonomy" id="178356"/>
    <lineage>
        <taxon>Bacteria</taxon>
        <taxon>Pseudomonadati</taxon>
        <taxon>Bacteroidota</taxon>
        <taxon>Flavobacteriia</taxon>
        <taxon>Flavobacteriales</taxon>
        <taxon>Flavobacteriaceae</taxon>
        <taxon>Flavobacterium</taxon>
    </lineage>
</organism>
<dbReference type="Proteomes" id="UP000184092">
    <property type="component" value="Unassembled WGS sequence"/>
</dbReference>
<dbReference type="EMBL" id="FRCL01000001">
    <property type="protein sequence ID" value="SHL79749.1"/>
    <property type="molecule type" value="Genomic_DNA"/>
</dbReference>
<evidence type="ECO:0000313" key="2">
    <source>
        <dbReference type="Proteomes" id="UP000184092"/>
    </source>
</evidence>
<dbReference type="AlphaFoldDB" id="A0A1M7DKQ2"/>
<name>A0A1M7DKQ2_9FLAO</name>